<dbReference type="GO" id="GO:0032259">
    <property type="term" value="P:methylation"/>
    <property type="evidence" value="ECO:0007669"/>
    <property type="project" value="UniProtKB-KW"/>
</dbReference>
<feature type="domain" description="Methyltransferase type 11" evidence="1">
    <location>
        <begin position="46"/>
        <end position="138"/>
    </location>
</feature>
<dbReference type="AlphaFoldDB" id="I3CEN0"/>
<dbReference type="Proteomes" id="UP000005744">
    <property type="component" value="Unassembled WGS sequence"/>
</dbReference>
<keyword evidence="3" id="KW-1185">Reference proteome</keyword>
<dbReference type="HOGENOM" id="CLU_037990_7_0_6"/>
<dbReference type="Pfam" id="PF08241">
    <property type="entry name" value="Methyltransf_11"/>
    <property type="match status" value="1"/>
</dbReference>
<dbReference type="OrthoDB" id="323463at2"/>
<protein>
    <submittedName>
        <fullName evidence="2">Methylase involved in ubiquinone/menaquinone biosynthesis</fullName>
    </submittedName>
</protein>
<dbReference type="InterPro" id="IPR013216">
    <property type="entry name" value="Methyltransf_11"/>
</dbReference>
<proteinExistence type="predicted"/>
<dbReference type="STRING" id="395493.BegalDRAFT_1171"/>
<name>I3CEN0_9GAMM</name>
<dbReference type="CDD" id="cd02440">
    <property type="entry name" value="AdoMet_MTases"/>
    <property type="match status" value="1"/>
</dbReference>
<dbReference type="EMBL" id="JH600070">
    <property type="protein sequence ID" value="EIJ42073.1"/>
    <property type="molecule type" value="Genomic_DNA"/>
</dbReference>
<dbReference type="PANTHER" id="PTHR43591">
    <property type="entry name" value="METHYLTRANSFERASE"/>
    <property type="match status" value="1"/>
</dbReference>
<dbReference type="Gene3D" id="3.40.50.150">
    <property type="entry name" value="Vaccinia Virus protein VP39"/>
    <property type="match status" value="1"/>
</dbReference>
<dbReference type="InterPro" id="IPR029063">
    <property type="entry name" value="SAM-dependent_MTases_sf"/>
</dbReference>
<accession>I3CEN0</accession>
<dbReference type="GO" id="GO:0008757">
    <property type="term" value="F:S-adenosylmethionine-dependent methyltransferase activity"/>
    <property type="evidence" value="ECO:0007669"/>
    <property type="project" value="InterPro"/>
</dbReference>
<dbReference type="RefSeq" id="WP_002684651.1">
    <property type="nucleotide sequence ID" value="NZ_JH600070.1"/>
</dbReference>
<evidence type="ECO:0000313" key="2">
    <source>
        <dbReference type="EMBL" id="EIJ42073.1"/>
    </source>
</evidence>
<keyword evidence="2" id="KW-0489">Methyltransferase</keyword>
<dbReference type="PANTHER" id="PTHR43591:SF24">
    <property type="entry name" value="2-METHOXY-6-POLYPRENYL-1,4-BENZOQUINOL METHYLASE, MITOCHONDRIAL"/>
    <property type="match status" value="1"/>
</dbReference>
<sequence>MRHILKYSYTLIAPIYDAIVAHPTKLARQHSLKQLPTVDAQTILLCGVGSGLDFPHLPTNAHYIGIDLTPAMLKRACQRATTQPPDISLHQGDVMQLPYADESYHHVIMHLILSVVPEPQQALNEAMRVVKTGGKIIILDKFLRPNQYAPIRRFISPLMGKIATRTDVVFENLQRPTHITVLQNTPAALNGWFRHIVLEKNIATYGTK</sequence>
<evidence type="ECO:0000313" key="3">
    <source>
        <dbReference type="Proteomes" id="UP000005744"/>
    </source>
</evidence>
<dbReference type="eggNOG" id="COG2226">
    <property type="taxonomic scope" value="Bacteria"/>
</dbReference>
<gene>
    <name evidence="2" type="ORF">BegalDRAFT_1171</name>
</gene>
<keyword evidence="2" id="KW-0808">Transferase</keyword>
<evidence type="ECO:0000259" key="1">
    <source>
        <dbReference type="Pfam" id="PF08241"/>
    </source>
</evidence>
<organism evidence="2 3">
    <name type="scientific">Beggiatoa alba B18LD</name>
    <dbReference type="NCBI Taxonomy" id="395493"/>
    <lineage>
        <taxon>Bacteria</taxon>
        <taxon>Pseudomonadati</taxon>
        <taxon>Pseudomonadota</taxon>
        <taxon>Gammaproteobacteria</taxon>
        <taxon>Thiotrichales</taxon>
        <taxon>Thiotrichaceae</taxon>
        <taxon>Beggiatoa</taxon>
    </lineage>
</organism>
<reference evidence="2 3" key="1">
    <citation type="submission" date="2011-11" db="EMBL/GenBank/DDBJ databases">
        <title>Improved High-Quality Draft sequence of Beggiatoa alba B18lD.</title>
        <authorList>
            <consortium name="US DOE Joint Genome Institute"/>
            <person name="Lucas S."/>
            <person name="Han J."/>
            <person name="Lapidus A."/>
            <person name="Cheng J.-F."/>
            <person name="Goodwin L."/>
            <person name="Pitluck S."/>
            <person name="Peters L."/>
            <person name="Mikhailova N."/>
            <person name="Held B."/>
            <person name="Detter J.C."/>
            <person name="Han C."/>
            <person name="Tapia R."/>
            <person name="Land M."/>
            <person name="Hauser L."/>
            <person name="Kyrpides N."/>
            <person name="Ivanova N."/>
            <person name="Pagani I."/>
            <person name="Samuel K."/>
            <person name="Teske A."/>
            <person name="Mueller J."/>
            <person name="Woyke T."/>
        </authorList>
    </citation>
    <scope>NUCLEOTIDE SEQUENCE [LARGE SCALE GENOMIC DNA]</scope>
    <source>
        <strain evidence="2 3">B18LD</strain>
    </source>
</reference>
<keyword evidence="2" id="KW-0830">Ubiquinone</keyword>
<dbReference type="SUPFAM" id="SSF53335">
    <property type="entry name" value="S-adenosyl-L-methionine-dependent methyltransferases"/>
    <property type="match status" value="1"/>
</dbReference>